<dbReference type="Gramene" id="TraesNOR5D03G03222260.1">
    <property type="protein sequence ID" value="TraesNOR5D03G03222260.1.CDS1"/>
    <property type="gene ID" value="TraesNOR5D03G03222260"/>
</dbReference>
<dbReference type="EnsemblPlants" id="TraesCS5D02G431200.1">
    <property type="protein sequence ID" value="TraesCS5D02G431200.1.cds1"/>
    <property type="gene ID" value="TraesCS5D02G431200"/>
</dbReference>
<dbReference type="PANTHER" id="PTHR33165">
    <property type="entry name" value="F-BOX DOMAIN CONTAINING PROTEIN-LIKE-RELATED"/>
    <property type="match status" value="1"/>
</dbReference>
<dbReference type="AlphaFoldDB" id="A0A3B6MYX5"/>
<accession>A0A3B6MYX5</accession>
<dbReference type="Gramene" id="TraesSTA5D03G03183780.1">
    <property type="protein sequence ID" value="TraesSTA5D03G03183780.1.CDS1"/>
    <property type="gene ID" value="TraesSTA5D03G03183780"/>
</dbReference>
<evidence type="ECO:0000259" key="1">
    <source>
        <dbReference type="Pfam" id="PF03478"/>
    </source>
</evidence>
<dbReference type="OMA" id="PGFGCGD"/>
<dbReference type="Gramene" id="TraesCS5D03G0950600.1">
    <property type="protein sequence ID" value="TraesCS5D03G0950600.1.CDS1"/>
    <property type="gene ID" value="TraesCS5D03G0950600"/>
</dbReference>
<protein>
    <recommendedName>
        <fullName evidence="1">KIB1-4 beta-propeller domain-containing protein</fullName>
    </recommendedName>
</protein>
<name>A0A3B6MYX5_WHEAT</name>
<dbReference type="Pfam" id="PF03478">
    <property type="entry name" value="Beta-prop_KIB1-4"/>
    <property type="match status" value="1"/>
</dbReference>
<organism evidence="2">
    <name type="scientific">Triticum aestivum</name>
    <name type="common">Wheat</name>
    <dbReference type="NCBI Taxonomy" id="4565"/>
    <lineage>
        <taxon>Eukaryota</taxon>
        <taxon>Viridiplantae</taxon>
        <taxon>Streptophyta</taxon>
        <taxon>Embryophyta</taxon>
        <taxon>Tracheophyta</taxon>
        <taxon>Spermatophyta</taxon>
        <taxon>Magnoliopsida</taxon>
        <taxon>Liliopsida</taxon>
        <taxon>Poales</taxon>
        <taxon>Poaceae</taxon>
        <taxon>BOP clade</taxon>
        <taxon>Pooideae</taxon>
        <taxon>Triticodae</taxon>
        <taxon>Triticeae</taxon>
        <taxon>Triticinae</taxon>
        <taxon>Triticum</taxon>
    </lineage>
</organism>
<dbReference type="Gramene" id="TraesMAC5D03G03191490.1">
    <property type="protein sequence ID" value="TraesMAC5D03G03191490.1.CDS1"/>
    <property type="gene ID" value="TraesMAC5D03G03191490"/>
</dbReference>
<dbReference type="Gramene" id="TraesLAC5D03G03148500.1">
    <property type="protein sequence ID" value="TraesLAC5D03G03148500.1.CDS1"/>
    <property type="gene ID" value="TraesLAC5D03G03148500"/>
</dbReference>
<dbReference type="Gramene" id="TraesRN5D0100997200.1">
    <property type="protein sequence ID" value="TraesRN5D0100997200.1"/>
    <property type="gene ID" value="TraesRN5D0100997200"/>
</dbReference>
<dbReference type="Gramene" id="TraesCS5D02G431200.1">
    <property type="protein sequence ID" value="TraesCS5D02G431200.1.cds1"/>
    <property type="gene ID" value="TraesCS5D02G431200"/>
</dbReference>
<sequence length="143" mass="16692">MVLEMRADRRPRMKVAAKLRGNVCRTASTAHLIDNGGELMVVHRMLSRSHNSRYKVYRLDLDNKRLLQVKTLSERALFLGMHYSFSVCTRVFPSICGDTIYFSFDLQDRFDEHIEAYYLTDKKQQAGKLHLKQHFVQSRAIAI</sequence>
<dbReference type="Gramene" id="TraesJUL5D03G03217910.1">
    <property type="protein sequence ID" value="TraesJUL5D03G03217910.1.CDS1"/>
    <property type="gene ID" value="TraesJUL5D03G03217910"/>
</dbReference>
<dbReference type="Gramene" id="TraesCAD_scaffold_038941_01G000300.1">
    <property type="protein sequence ID" value="TraesCAD_scaffold_038941_01G000300.1"/>
    <property type="gene ID" value="TraesCAD_scaffold_038941_01G000300"/>
</dbReference>
<dbReference type="OrthoDB" id="653077at2759"/>
<dbReference type="Gramene" id="TraesROB_scaffold_033599_01G000300.1">
    <property type="protein sequence ID" value="TraesROB_scaffold_033599_01G000300.1"/>
    <property type="gene ID" value="TraesROB_scaffold_033599_01G000300"/>
</dbReference>
<feature type="domain" description="KIB1-4 beta-propeller" evidence="1">
    <location>
        <begin position="26"/>
        <end position="110"/>
    </location>
</feature>
<dbReference type="PANTHER" id="PTHR33165:SF97">
    <property type="entry name" value="DUF295 DOMAIN-CONTAINING PROTEIN"/>
    <property type="match status" value="1"/>
</dbReference>
<keyword evidence="3" id="KW-1185">Reference proteome</keyword>
<dbReference type="Proteomes" id="UP000019116">
    <property type="component" value="Chromosome 5D"/>
</dbReference>
<dbReference type="Gramene" id="TraesWEE_scaffold_103593_01G000400.1">
    <property type="protein sequence ID" value="TraesWEE_scaffold_103593_01G000400.1"/>
    <property type="gene ID" value="TraesWEE_scaffold_103593_01G000400"/>
</dbReference>
<dbReference type="Gramene" id="TraesLDM5D03G03197620.1">
    <property type="protein sequence ID" value="TraesLDM5D03G03197620.1.CDS1"/>
    <property type="gene ID" value="TraesLDM5D03G03197620"/>
</dbReference>
<dbReference type="Gramene" id="TraesJAG5D03G03190060.1">
    <property type="protein sequence ID" value="TraesJAG5D03G03190060.1.CDS1"/>
    <property type="gene ID" value="TraesJAG5D03G03190060"/>
</dbReference>
<evidence type="ECO:0000313" key="2">
    <source>
        <dbReference type="EnsemblPlants" id="TraesCS5D02G431200.1.cds1"/>
    </source>
</evidence>
<evidence type="ECO:0000313" key="3">
    <source>
        <dbReference type="Proteomes" id="UP000019116"/>
    </source>
</evidence>
<reference evidence="2" key="2">
    <citation type="submission" date="2018-10" db="UniProtKB">
        <authorList>
            <consortium name="EnsemblPlants"/>
        </authorList>
    </citation>
    <scope>IDENTIFICATION</scope>
</reference>
<dbReference type="Gramene" id="TraesARI5D03G03146380.1">
    <property type="protein sequence ID" value="TraesARI5D03G03146380.1.CDS1"/>
    <property type="gene ID" value="TraesARI5D03G03146380"/>
</dbReference>
<dbReference type="Gramene" id="TraesCLE_scaffold_116784_01G000300.1">
    <property type="protein sequence ID" value="TraesCLE_scaffold_116784_01G000300.1"/>
    <property type="gene ID" value="TraesCLE_scaffold_116784_01G000300"/>
</dbReference>
<dbReference type="Gramene" id="TraesSYM5D03G03133580.1">
    <property type="protein sequence ID" value="TraesSYM5D03G03133580.1.CDS1"/>
    <property type="gene ID" value="TraesSYM5D03G03133580"/>
</dbReference>
<proteinExistence type="predicted"/>
<dbReference type="InterPro" id="IPR005174">
    <property type="entry name" value="KIB1-4_b-propeller"/>
</dbReference>
<reference evidence="2" key="1">
    <citation type="submission" date="2018-08" db="EMBL/GenBank/DDBJ databases">
        <authorList>
            <person name="Rossello M."/>
        </authorList>
    </citation>
    <scope>NUCLEOTIDE SEQUENCE [LARGE SCALE GENOMIC DNA]</scope>
    <source>
        <strain evidence="2">cv. Chinese Spring</strain>
    </source>
</reference>